<feature type="compositionally biased region" description="Polar residues" evidence="1">
    <location>
        <begin position="246"/>
        <end position="256"/>
    </location>
</feature>
<keyword evidence="2" id="KW-1133">Transmembrane helix</keyword>
<reference evidence="6" key="3">
    <citation type="submission" date="2015-11" db="EMBL/GenBank/DDBJ databases">
        <authorList>
            <person name="Anvar S.Y."/>
        </authorList>
    </citation>
    <scope>NUCLEOTIDE SEQUENCE [LARGE SCALE GENOMIC DNA]</scope>
</reference>
<dbReference type="STRING" id="76936.BN2458_PEG1491"/>
<feature type="transmembrane region" description="Helical" evidence="2">
    <location>
        <begin position="49"/>
        <end position="70"/>
    </location>
</feature>
<keyword evidence="2" id="KW-0812">Transmembrane</keyword>
<feature type="compositionally biased region" description="Basic and acidic residues" evidence="1">
    <location>
        <begin position="216"/>
        <end position="231"/>
    </location>
</feature>
<protein>
    <submittedName>
        <fullName evidence="4">DUF2393 domain-containing protein</fullName>
    </submittedName>
</protein>
<evidence type="ECO:0000313" key="6">
    <source>
        <dbReference type="Proteomes" id="UP000064525"/>
    </source>
</evidence>
<sequence>MLENLKTLLLQIISYFSLYEIATIMAIFFVFIMIFTLGLLLRGRKFIPYFFFFLSVVVIFSTPFVLHFVMQKILYPIDVNITSAHPMQYTQGFFVAGEITHKGKVDINECYVAVAQVRDEKGSKLIKILNDILPQSEFGVNVEMDIKVGETKDFAVIVPNIKASEPFMYRIYVDCFLSNKLAQNMQKPKKPSADIITPKPPKDVIETQETQNVVDETDKANKADEVNKADEADSNDETTNDENNTQSVSEPINTIE</sequence>
<feature type="region of interest" description="Disordered" evidence="1">
    <location>
        <begin position="187"/>
        <end position="256"/>
    </location>
</feature>
<dbReference type="Proteomes" id="UP000029925">
    <property type="component" value="Unassembled WGS sequence"/>
</dbReference>
<organism evidence="3 6">
    <name type="scientific">Helicobacter typhlonius</name>
    <dbReference type="NCBI Taxonomy" id="76936"/>
    <lineage>
        <taxon>Bacteria</taxon>
        <taxon>Pseudomonadati</taxon>
        <taxon>Campylobacterota</taxon>
        <taxon>Epsilonproteobacteria</taxon>
        <taxon>Campylobacterales</taxon>
        <taxon>Helicobacteraceae</taxon>
        <taxon>Helicobacter</taxon>
    </lineage>
</organism>
<dbReference type="EMBL" id="LN907858">
    <property type="protein sequence ID" value="CUU40374.1"/>
    <property type="molecule type" value="Genomic_DNA"/>
</dbReference>
<dbReference type="InterPro" id="IPR013417">
    <property type="entry name" value="CHP02588"/>
</dbReference>
<reference evidence="4 5" key="1">
    <citation type="journal article" date="2014" name="Genome Announc.">
        <title>Draft genome sequences of eight enterohepatic helicobacter species isolated from both laboratory and wild rodents.</title>
        <authorList>
            <person name="Sheh A."/>
            <person name="Shen Z."/>
            <person name="Fox J.G."/>
        </authorList>
    </citation>
    <scope>NUCLEOTIDE SEQUENCE [LARGE SCALE GENOMIC DNA]</scope>
    <source>
        <strain evidence="4 5">MIT 98-6810</strain>
    </source>
</reference>
<dbReference type="Pfam" id="PF09624">
    <property type="entry name" value="DUF2393"/>
    <property type="match status" value="1"/>
</dbReference>
<dbReference type="EMBL" id="JRPF02000002">
    <property type="protein sequence ID" value="TLD79065.1"/>
    <property type="molecule type" value="Genomic_DNA"/>
</dbReference>
<dbReference type="RefSeq" id="WP_064504565.1">
    <property type="nucleotide sequence ID" value="NZ_CAJTQN010000002.1"/>
</dbReference>
<proteinExistence type="predicted"/>
<evidence type="ECO:0000313" key="5">
    <source>
        <dbReference type="Proteomes" id="UP000029925"/>
    </source>
</evidence>
<keyword evidence="2" id="KW-0472">Membrane</keyword>
<accession>A0A0S4PX95</accession>
<dbReference type="KEGG" id="hty:BN2458_PEG1491"/>
<dbReference type="AlphaFoldDB" id="A0A0S4PX95"/>
<evidence type="ECO:0000256" key="2">
    <source>
        <dbReference type="SAM" id="Phobius"/>
    </source>
</evidence>
<dbReference type="OrthoDB" id="5325158at2"/>
<dbReference type="Proteomes" id="UP000064525">
    <property type="component" value="Chromosome I"/>
</dbReference>
<gene>
    <name evidence="3" type="ORF">BN2458_PEG1491</name>
    <name evidence="4" type="ORF">LS75_001795</name>
</gene>
<evidence type="ECO:0000256" key="1">
    <source>
        <dbReference type="SAM" id="MobiDB-lite"/>
    </source>
</evidence>
<evidence type="ECO:0000313" key="3">
    <source>
        <dbReference type="EMBL" id="CUU40374.1"/>
    </source>
</evidence>
<evidence type="ECO:0000313" key="4">
    <source>
        <dbReference type="EMBL" id="TLD79065.1"/>
    </source>
</evidence>
<dbReference type="GeneID" id="78151663"/>
<keyword evidence="5" id="KW-1185">Reference proteome</keyword>
<feature type="transmembrane region" description="Helical" evidence="2">
    <location>
        <begin position="12"/>
        <end position="37"/>
    </location>
</feature>
<name>A0A0S4PX95_9HELI</name>
<dbReference type="PATRIC" id="fig|76936.10.peg.1454"/>
<reference evidence="3" key="2">
    <citation type="submission" date="2015-11" db="EMBL/GenBank/DDBJ databases">
        <authorList>
            <person name="Zhang Y."/>
            <person name="Guo Z."/>
        </authorList>
    </citation>
    <scope>NUCLEOTIDE SEQUENCE</scope>
    <source>
        <strain evidence="3">1</strain>
    </source>
</reference>